<dbReference type="GO" id="GO:0004519">
    <property type="term" value="F:endonuclease activity"/>
    <property type="evidence" value="ECO:0007669"/>
    <property type="project" value="UniProtKB-KW"/>
</dbReference>
<gene>
    <name evidence="1" type="ORF">DDK22_27410</name>
</gene>
<sequence>ADGAVQGISYKHCKLMQRGDGYGYSLVALTHKESEDRGDALRRALSLPGLKAEVSRANG</sequence>
<protein>
    <submittedName>
        <fullName evidence="1">HNH endonuclease</fullName>
    </submittedName>
</protein>
<comment type="caution">
    <text evidence="1">The sequence shown here is derived from an EMBL/GenBank/DDBJ whole genome shotgun (WGS) entry which is preliminary data.</text>
</comment>
<keyword evidence="1" id="KW-0378">Hydrolase</keyword>
<proteinExistence type="predicted"/>
<evidence type="ECO:0000313" key="2">
    <source>
        <dbReference type="Proteomes" id="UP000253501"/>
    </source>
</evidence>
<name>A0A367PCK0_CUPNE</name>
<dbReference type="EMBL" id="QDHA01000078">
    <property type="protein sequence ID" value="RCJ05273.1"/>
    <property type="molecule type" value="Genomic_DNA"/>
</dbReference>
<accession>A0A367PCK0</accession>
<keyword evidence="1" id="KW-0540">Nuclease</keyword>
<organism evidence="1 2">
    <name type="scientific">Cupriavidus necator</name>
    <name type="common">Alcaligenes eutrophus</name>
    <name type="synonym">Ralstonia eutropha</name>
    <dbReference type="NCBI Taxonomy" id="106590"/>
    <lineage>
        <taxon>Bacteria</taxon>
        <taxon>Pseudomonadati</taxon>
        <taxon>Pseudomonadota</taxon>
        <taxon>Betaproteobacteria</taxon>
        <taxon>Burkholderiales</taxon>
        <taxon>Burkholderiaceae</taxon>
        <taxon>Cupriavidus</taxon>
    </lineage>
</organism>
<feature type="non-terminal residue" evidence="1">
    <location>
        <position position="1"/>
    </location>
</feature>
<dbReference type="AlphaFoldDB" id="A0A367PCK0"/>
<evidence type="ECO:0000313" key="1">
    <source>
        <dbReference type="EMBL" id="RCJ05273.1"/>
    </source>
</evidence>
<reference evidence="1 2" key="1">
    <citation type="submission" date="2018-04" db="EMBL/GenBank/DDBJ databases">
        <title>Cupriavidus necator CR12 genome sequencing and assembly.</title>
        <authorList>
            <person name="Ben Fekih I."/>
            <person name="Mazhar H.S."/>
            <person name="Bello S.K."/>
            <person name="Rensing C."/>
        </authorList>
    </citation>
    <scope>NUCLEOTIDE SEQUENCE [LARGE SCALE GENOMIC DNA]</scope>
    <source>
        <strain evidence="1 2">CR12</strain>
    </source>
</reference>
<dbReference type="Proteomes" id="UP000253501">
    <property type="component" value="Unassembled WGS sequence"/>
</dbReference>
<keyword evidence="1" id="KW-0255">Endonuclease</keyword>